<comment type="similarity">
    <text evidence="2">Belongs to the aerobic coproporphyrinogen-III oxidase family.</text>
</comment>
<evidence type="ECO:0000313" key="9">
    <source>
        <dbReference type="Proteomes" id="UP001146120"/>
    </source>
</evidence>
<comment type="pathway">
    <text evidence="1">Porphyrin-containing compound metabolism; protoporphyrin-IX biosynthesis; protoporphyrinogen-IX from coproporphyrinogen-III (O2 route): step 1/1.</text>
</comment>
<dbReference type="EC" id="1.3.3.3" evidence="4"/>
<comment type="caution">
    <text evidence="8">The sequence shown here is derived from an EMBL/GenBank/DDBJ whole genome shotgun (WGS) entry which is preliminary data.</text>
</comment>
<dbReference type="FunFam" id="3.40.1500.10:FF:000002">
    <property type="entry name" value="oxygen-dependent coproporphyrinogen-III oxidase, mitochondrial"/>
    <property type="match status" value="1"/>
</dbReference>
<evidence type="ECO:0000256" key="3">
    <source>
        <dbReference type="ARBA" id="ARBA00011738"/>
    </source>
</evidence>
<evidence type="ECO:0000256" key="1">
    <source>
        <dbReference type="ARBA" id="ARBA00005168"/>
    </source>
</evidence>
<gene>
    <name evidence="8" type="ORF">N0F65_001662</name>
</gene>
<dbReference type="GO" id="GO:0004109">
    <property type="term" value="F:coproporphyrinogen oxidase activity"/>
    <property type="evidence" value="ECO:0007669"/>
    <property type="project" value="UniProtKB-EC"/>
</dbReference>
<keyword evidence="9" id="KW-1185">Reference proteome</keyword>
<dbReference type="AlphaFoldDB" id="A0AAV2Z285"/>
<organism evidence="8 9">
    <name type="scientific">Lagenidium giganteum</name>
    <dbReference type="NCBI Taxonomy" id="4803"/>
    <lineage>
        <taxon>Eukaryota</taxon>
        <taxon>Sar</taxon>
        <taxon>Stramenopiles</taxon>
        <taxon>Oomycota</taxon>
        <taxon>Peronosporomycetes</taxon>
        <taxon>Pythiales</taxon>
        <taxon>Pythiaceae</taxon>
    </lineage>
</organism>
<sequence length="411" mass="46960">MSPIGVFARASTRQAWLLRAAVPAAAGLGAGAWALQSRDESTQCRAAKIPAEHFLYRPLSEDKTPKDSIEFDTNAPMRKRMEAMILRVQDEICAGIEAVDGKKFQTDKWERENHGGGGRSRVMQDGNVFEKAGVGVSIVHGMLPPAAIRQMKARGKDLEEGKDLPFYACGISLVMHPRNPMAPTIHLNYRYFEVETGRKDTKGKPEKLAWFGGGADLTPSFLFEEDARHFHAVYKIQLDKTDPELYPRMKKDCDKYFYIPHRKEGRGIGGFFYDDVEENPEETFQMARRCANSMLDSYVPILLRRKDMPFTQKQKDWQQIRRGRYVEFNVMYDRGTKFGLATPGSRIESILMSLPLTARWEYMHQPEKGSWEDKTLEVLKNPVDWMDVPAVDLEKLSTAELLQEIARRSEK</sequence>
<reference evidence="8" key="1">
    <citation type="submission" date="2022-11" db="EMBL/GenBank/DDBJ databases">
        <authorList>
            <person name="Morgan W.R."/>
            <person name="Tartar A."/>
        </authorList>
    </citation>
    <scope>NUCLEOTIDE SEQUENCE</scope>
    <source>
        <strain evidence="8">ARSEF 373</strain>
    </source>
</reference>
<name>A0AAV2Z285_9STRA</name>
<dbReference type="InterPro" id="IPR001260">
    <property type="entry name" value="Coprogen_oxidase_aer"/>
</dbReference>
<keyword evidence="7" id="KW-0627">Porphyrin biosynthesis</keyword>
<evidence type="ECO:0000256" key="6">
    <source>
        <dbReference type="ARBA" id="ARBA00023133"/>
    </source>
</evidence>
<dbReference type="GO" id="GO:0006782">
    <property type="term" value="P:protoporphyrinogen IX biosynthetic process"/>
    <property type="evidence" value="ECO:0007669"/>
    <property type="project" value="TreeGrafter"/>
</dbReference>
<proteinExistence type="inferred from homology"/>
<protein>
    <recommendedName>
        <fullName evidence="4">coproporphyrinogen oxidase</fullName>
        <ecNumber evidence="4">1.3.3.3</ecNumber>
    </recommendedName>
</protein>
<dbReference type="GO" id="GO:0005737">
    <property type="term" value="C:cytoplasm"/>
    <property type="evidence" value="ECO:0007669"/>
    <property type="project" value="TreeGrafter"/>
</dbReference>
<dbReference type="SUPFAM" id="SSF102886">
    <property type="entry name" value="Coproporphyrinogen III oxidase"/>
    <property type="match status" value="1"/>
</dbReference>
<keyword evidence="6" id="KW-0350">Heme biosynthesis</keyword>
<evidence type="ECO:0000256" key="5">
    <source>
        <dbReference type="ARBA" id="ARBA00023002"/>
    </source>
</evidence>
<dbReference type="NCBIfam" id="NF003727">
    <property type="entry name" value="PRK05330.1"/>
    <property type="match status" value="1"/>
</dbReference>
<dbReference type="InterPro" id="IPR036406">
    <property type="entry name" value="Coprogen_oxidase_aer_sf"/>
</dbReference>
<dbReference type="Pfam" id="PF01218">
    <property type="entry name" value="Coprogen_oxidas"/>
    <property type="match status" value="1"/>
</dbReference>
<evidence type="ECO:0000313" key="8">
    <source>
        <dbReference type="EMBL" id="DAZ99477.1"/>
    </source>
</evidence>
<dbReference type="PANTHER" id="PTHR10755:SF0">
    <property type="entry name" value="OXYGEN-DEPENDENT COPROPORPHYRINOGEN-III OXIDASE, MITOCHONDRIAL"/>
    <property type="match status" value="1"/>
</dbReference>
<keyword evidence="5" id="KW-0560">Oxidoreductase</keyword>
<dbReference type="PRINTS" id="PR00073">
    <property type="entry name" value="COPRGNOXDASE"/>
</dbReference>
<dbReference type="Proteomes" id="UP001146120">
    <property type="component" value="Unassembled WGS sequence"/>
</dbReference>
<accession>A0AAV2Z285</accession>
<evidence type="ECO:0000256" key="4">
    <source>
        <dbReference type="ARBA" id="ARBA00012869"/>
    </source>
</evidence>
<evidence type="ECO:0000256" key="2">
    <source>
        <dbReference type="ARBA" id="ARBA00010644"/>
    </source>
</evidence>
<comment type="subunit">
    <text evidence="3">Homodimer.</text>
</comment>
<dbReference type="Gene3D" id="3.40.1500.10">
    <property type="entry name" value="Coproporphyrinogen III oxidase, aerobic"/>
    <property type="match status" value="1"/>
</dbReference>
<evidence type="ECO:0000256" key="7">
    <source>
        <dbReference type="ARBA" id="ARBA00023244"/>
    </source>
</evidence>
<dbReference type="EMBL" id="DAKRPA010000082">
    <property type="protein sequence ID" value="DAZ99477.1"/>
    <property type="molecule type" value="Genomic_DNA"/>
</dbReference>
<reference evidence="8" key="2">
    <citation type="journal article" date="2023" name="Microbiol Resour">
        <title>Decontamination and Annotation of the Draft Genome Sequence of the Oomycete Lagenidium giganteum ARSEF 373.</title>
        <authorList>
            <person name="Morgan W.R."/>
            <person name="Tartar A."/>
        </authorList>
    </citation>
    <scope>NUCLEOTIDE SEQUENCE</scope>
    <source>
        <strain evidence="8">ARSEF 373</strain>
    </source>
</reference>
<dbReference type="PANTHER" id="PTHR10755">
    <property type="entry name" value="COPROPORPHYRINOGEN III OXIDASE, MITOCHONDRIAL"/>
    <property type="match status" value="1"/>
</dbReference>